<evidence type="ECO:0000313" key="5">
    <source>
        <dbReference type="Proteomes" id="UP000007110"/>
    </source>
</evidence>
<evidence type="ECO:0000256" key="1">
    <source>
        <dbReference type="PROSITE-ProRule" id="PRU00325"/>
    </source>
</evidence>
<dbReference type="GO" id="GO:0008270">
    <property type="term" value="F:zinc ion binding"/>
    <property type="evidence" value="ECO:0007669"/>
    <property type="project" value="UniProtKB-KW"/>
</dbReference>
<keyword evidence="1" id="KW-0863">Zinc-finger</keyword>
<evidence type="ECO:0000256" key="2">
    <source>
        <dbReference type="SAM" id="MobiDB-lite"/>
    </source>
</evidence>
<dbReference type="KEGG" id="spu:579416"/>
<dbReference type="GeneID" id="579416"/>
<evidence type="ECO:0000259" key="3">
    <source>
        <dbReference type="PROSITE" id="PS50966"/>
    </source>
</evidence>
<feature type="compositionally biased region" description="Low complexity" evidence="2">
    <location>
        <begin position="781"/>
        <end position="796"/>
    </location>
</feature>
<evidence type="ECO:0000313" key="4">
    <source>
        <dbReference type="EnsemblMetazoa" id="XP_030835422"/>
    </source>
</evidence>
<dbReference type="OrthoDB" id="5984937at2759"/>
<reference evidence="5" key="1">
    <citation type="submission" date="2015-02" db="EMBL/GenBank/DDBJ databases">
        <title>Genome sequencing for Strongylocentrotus purpuratus.</title>
        <authorList>
            <person name="Murali S."/>
            <person name="Liu Y."/>
            <person name="Vee V."/>
            <person name="English A."/>
            <person name="Wang M."/>
            <person name="Skinner E."/>
            <person name="Han Y."/>
            <person name="Muzny D.M."/>
            <person name="Worley K.C."/>
            <person name="Gibbs R.A."/>
        </authorList>
    </citation>
    <scope>NUCLEOTIDE SEQUENCE</scope>
</reference>
<organism evidence="4 5">
    <name type="scientific">Strongylocentrotus purpuratus</name>
    <name type="common">Purple sea urchin</name>
    <dbReference type="NCBI Taxonomy" id="7668"/>
    <lineage>
        <taxon>Eukaryota</taxon>
        <taxon>Metazoa</taxon>
        <taxon>Echinodermata</taxon>
        <taxon>Eleutherozoa</taxon>
        <taxon>Echinozoa</taxon>
        <taxon>Echinoidea</taxon>
        <taxon>Euechinoidea</taxon>
        <taxon>Echinacea</taxon>
        <taxon>Camarodonta</taxon>
        <taxon>Echinidea</taxon>
        <taxon>Strongylocentrotidae</taxon>
        <taxon>Strongylocentrotus</taxon>
    </lineage>
</organism>
<feature type="region of interest" description="Disordered" evidence="2">
    <location>
        <begin position="781"/>
        <end position="871"/>
    </location>
</feature>
<feature type="region of interest" description="Disordered" evidence="2">
    <location>
        <begin position="255"/>
        <end position="275"/>
    </location>
</feature>
<dbReference type="OMA" id="GCEGWIS"/>
<keyword evidence="5" id="KW-1185">Reference proteome</keyword>
<keyword evidence="1" id="KW-0862">Zinc</keyword>
<accession>A0A7M7NEC4</accession>
<name>A0A7M7NEC4_STRPU</name>
<dbReference type="RefSeq" id="XP_030835422.1">
    <property type="nucleotide sequence ID" value="XM_030979562.1"/>
</dbReference>
<dbReference type="Pfam" id="PF15299">
    <property type="entry name" value="ALS2CR8"/>
    <property type="match status" value="1"/>
</dbReference>
<dbReference type="GO" id="GO:0003700">
    <property type="term" value="F:DNA-binding transcription factor activity"/>
    <property type="evidence" value="ECO:0007669"/>
    <property type="project" value="InterPro"/>
</dbReference>
<feature type="compositionally biased region" description="Polar residues" evidence="2">
    <location>
        <begin position="850"/>
        <end position="861"/>
    </location>
</feature>
<dbReference type="InParanoid" id="A0A7M7NEC4"/>
<dbReference type="PROSITE" id="PS50966">
    <property type="entry name" value="ZF_SWIM"/>
    <property type="match status" value="1"/>
</dbReference>
<proteinExistence type="predicted"/>
<dbReference type="EnsemblMetazoa" id="XM_030979562">
    <property type="protein sequence ID" value="XP_030835422"/>
    <property type="gene ID" value="LOC579416"/>
</dbReference>
<feature type="domain" description="SWIM-type" evidence="3">
    <location>
        <begin position="611"/>
        <end position="649"/>
    </location>
</feature>
<dbReference type="AlphaFoldDB" id="A0A7M7NEC4"/>
<dbReference type="PANTHER" id="PTHR47456">
    <property type="entry name" value="PHD-TYPE DOMAIN-CONTAINING PROTEIN"/>
    <property type="match status" value="1"/>
</dbReference>
<dbReference type="PANTHER" id="PTHR47456:SF1">
    <property type="entry name" value="PHD-TYPE DOMAIN-CONTAINING PROTEIN"/>
    <property type="match status" value="1"/>
</dbReference>
<reference evidence="4" key="2">
    <citation type="submission" date="2021-01" db="UniProtKB">
        <authorList>
            <consortium name="EnsemblMetazoa"/>
        </authorList>
    </citation>
    <scope>IDENTIFICATION</scope>
</reference>
<protein>
    <recommendedName>
        <fullName evidence="3">SWIM-type domain-containing protein</fullName>
    </recommendedName>
</protein>
<sequence>MGEEAMNFDSYEEFKEYLDDYEKKTMNHFITVKKEKKFSESCYKGKCLHWREFPELDCCIPFVNIGQLLLGCHQGRDKNVGKKEKYRQQVAEKLKNNDAKKKVQSRFRTHATKKLDCPAVISLKKVAMFPGFKEDLRCSLWTKRKTVLEFQQFVERDKTIDVTYKYVAKFPVADAHKYHIQGQFAGMREPVDPLVREKVSELVRNGITKVPEIQKAVRAFVVKELFPNQTPPPTIRRRYHPSPRDIKNMTYGAKKKVNRHKRKDQAAEEPPDNLDELATKKMEDHSESKIVPARNYETPPSQEDFGNKSVLFCHQTREQQRLLGIYGSMIVMDIVYRSATLPTDVVFLFVRTNVDFQLVAGFVGDAGTTEAVEEGFMVMKEWNPDWTPEFFVMDHKLEMMEMVKRVFPGSDVFVSDFHREKLWKDWFAQQEPDMDQSLIDKTLELIRKMARAPTREQYEVALKALQGCEGWISSVKLQSWFATVWDAESWVMAFQPDKLCILLSAMNGPDKLNDVLKVNYFQEFSVDSLLDVIQNYKDEVVPNFFQRYLQSNIRCSSSYGKLNTALPVYLKDRPLDLITHVIARSPVPALLTDNIMQLENGTFTVLNEKGRHHSVSLGNEHVFPSCTCTDWLQHWLLCRHFLAVFHHLGNQSSWQQLSPLYSNNPIFSLDKECILQQTTSPETTPHSNRAVEVHTRTASKQVAAKRSIAKLLKSGDTLNASGVDGDVGYDAVEMEDADSSTLEDNQIAYQLLAQMGATPTVVEFPSEKAAPAATRVGAVDTPATSSASAVEVVSEPQVDDMQMDTSCTPPSPQNPEVTADSLKNLGESPEENVEMSGRNESQEFKEPEQTEASTSATCTTLSESREREEERVSIQTLQQDCSRHLEQLLRVTPTVMDGTVLQRVFGHLESAMKEAGNGS</sequence>
<keyword evidence="1" id="KW-0479">Metal-binding</keyword>
<dbReference type="Proteomes" id="UP000007110">
    <property type="component" value="Unassembled WGS sequence"/>
</dbReference>
<dbReference type="InterPro" id="IPR007527">
    <property type="entry name" value="Znf_SWIM"/>
</dbReference>
<dbReference type="InterPro" id="IPR029309">
    <property type="entry name" value="CaRF"/>
</dbReference>